<feature type="compositionally biased region" description="Basic and acidic residues" evidence="1">
    <location>
        <begin position="199"/>
        <end position="210"/>
    </location>
</feature>
<feature type="compositionally biased region" description="Low complexity" evidence="1">
    <location>
        <begin position="556"/>
        <end position="568"/>
    </location>
</feature>
<feature type="compositionally biased region" description="Basic and acidic residues" evidence="1">
    <location>
        <begin position="149"/>
        <end position="161"/>
    </location>
</feature>
<feature type="compositionally biased region" description="Pro residues" evidence="1">
    <location>
        <begin position="471"/>
        <end position="480"/>
    </location>
</feature>
<accession>A0A292Q7B5</accession>
<feature type="compositionally biased region" description="Basic and acidic residues" evidence="1">
    <location>
        <begin position="1"/>
        <end position="17"/>
    </location>
</feature>
<feature type="compositionally biased region" description="Acidic residues" evidence="1">
    <location>
        <begin position="618"/>
        <end position="628"/>
    </location>
</feature>
<feature type="compositionally biased region" description="Pro residues" evidence="1">
    <location>
        <begin position="276"/>
        <end position="286"/>
    </location>
</feature>
<keyword evidence="3" id="KW-1185">Reference proteome</keyword>
<gene>
    <name evidence="2" type="ORF">GSTUAT00000332001</name>
</gene>
<feature type="compositionally biased region" description="Polar residues" evidence="1">
    <location>
        <begin position="176"/>
        <end position="185"/>
    </location>
</feature>
<evidence type="ECO:0000313" key="2">
    <source>
        <dbReference type="EMBL" id="CUS15629.1"/>
    </source>
</evidence>
<feature type="region of interest" description="Disordered" evidence="1">
    <location>
        <begin position="1"/>
        <end position="211"/>
    </location>
</feature>
<feature type="region of interest" description="Disordered" evidence="1">
    <location>
        <begin position="236"/>
        <end position="295"/>
    </location>
</feature>
<proteinExistence type="predicted"/>
<feature type="compositionally biased region" description="Basic and acidic residues" evidence="1">
    <location>
        <begin position="110"/>
        <end position="121"/>
    </location>
</feature>
<feature type="compositionally biased region" description="Polar residues" evidence="1">
    <location>
        <begin position="68"/>
        <end position="83"/>
    </location>
</feature>
<feature type="compositionally biased region" description="Polar residues" evidence="1">
    <location>
        <begin position="334"/>
        <end position="356"/>
    </location>
</feature>
<feature type="compositionally biased region" description="Low complexity" evidence="1">
    <location>
        <begin position="509"/>
        <end position="529"/>
    </location>
</feature>
<feature type="region of interest" description="Disordered" evidence="1">
    <location>
        <begin position="318"/>
        <end position="660"/>
    </location>
</feature>
<evidence type="ECO:0000313" key="3">
    <source>
        <dbReference type="Proteomes" id="UP001412239"/>
    </source>
</evidence>
<feature type="compositionally biased region" description="Low complexity" evidence="1">
    <location>
        <begin position="55"/>
        <end position="67"/>
    </location>
</feature>
<reference evidence="2" key="1">
    <citation type="submission" date="2015-10" db="EMBL/GenBank/DDBJ databases">
        <authorList>
            <person name="Regsiter A."/>
            <person name="william w."/>
        </authorList>
    </citation>
    <scope>NUCLEOTIDE SEQUENCE</scope>
    <source>
        <strain evidence="2">Montdore</strain>
    </source>
</reference>
<feature type="compositionally biased region" description="Basic and acidic residues" evidence="1">
    <location>
        <begin position="237"/>
        <end position="254"/>
    </location>
</feature>
<evidence type="ECO:0000256" key="1">
    <source>
        <dbReference type="SAM" id="MobiDB-lite"/>
    </source>
</evidence>
<feature type="compositionally biased region" description="Basic and acidic residues" evidence="1">
    <location>
        <begin position="389"/>
        <end position="435"/>
    </location>
</feature>
<protein>
    <submittedName>
        <fullName evidence="2">Uncharacterized protein</fullName>
    </submittedName>
</protein>
<feature type="compositionally biased region" description="Low complexity" evidence="1">
    <location>
        <begin position="122"/>
        <end position="135"/>
    </location>
</feature>
<feature type="compositionally biased region" description="Polar residues" evidence="1">
    <location>
        <begin position="35"/>
        <end position="45"/>
    </location>
</feature>
<feature type="compositionally biased region" description="Polar residues" evidence="1">
    <location>
        <begin position="93"/>
        <end position="103"/>
    </location>
</feature>
<dbReference type="AlphaFoldDB" id="A0A292Q7B5"/>
<dbReference type="Proteomes" id="UP001412239">
    <property type="component" value="Unassembled WGS sequence"/>
</dbReference>
<name>A0A292Q7B5_9PEZI</name>
<feature type="compositionally biased region" description="Gly residues" evidence="1">
    <location>
        <begin position="650"/>
        <end position="660"/>
    </location>
</feature>
<dbReference type="EMBL" id="LN890945">
    <property type="protein sequence ID" value="CUS15629.1"/>
    <property type="molecule type" value="Genomic_DNA"/>
</dbReference>
<organism evidence="2 3">
    <name type="scientific">Tuber aestivum</name>
    <name type="common">summer truffle</name>
    <dbReference type="NCBI Taxonomy" id="59557"/>
    <lineage>
        <taxon>Eukaryota</taxon>
        <taxon>Fungi</taxon>
        <taxon>Dikarya</taxon>
        <taxon>Ascomycota</taxon>
        <taxon>Pezizomycotina</taxon>
        <taxon>Pezizomycetes</taxon>
        <taxon>Pezizales</taxon>
        <taxon>Tuberaceae</taxon>
        <taxon>Tuber</taxon>
    </lineage>
</organism>
<sequence>MSSRLTIDRSAAKDRRGFGLFSDDEDDEEIERTPVSFSGNKSGFQALSPGDVGNSSPAASTSSMISPLASSTPTRGSRNSALITPQRPRSAHRSTPYSTTTSRALMRAKISKDAMIDRESELISTETTYETTTTSVKRSKYTMSGARGNPREGAEPESDGREDQEEAESDKGGQEFSITPSRNIFSRTTTPSKTPTKSPKRESQVPEMGKKTWGQWLGAILPASVKKPVKAILGDPAEFRSNEQEAQTPRKEAPAQDYDFEDNEVLSLPGSFGKAPPSPVRTPSQPPSKREQRKVEICYETPSREGLFAYQKPRVAVAPRTLPPPSRRIIPTLAVSSKTPGRSASPTVTPSSSLHRPSNFIERMKSAKRTNRYDPYSRPKGTSSRGKRRSSELSEPKELTAEEELELLKRREKERKVQEAEDRYLKREIRRKLGQEDPEQDGDGDSEMSDTDTSFQQPSVEEVPDEGEPPIVAPPAPPASNSPIRQSIPTPSTPPTGPAPTFLFGNLSPSPTTPTATPAAPEPATAPTTWSFSSDSDKENISSGPPPPPTMSHAQLPTPLTTSSHPPSIAGGLLGTSPQPAGGFGLGLPKESTPLNRQRSAAEKFKPHISSGLRESSTVDEEKENENDIENKKPSLGYDKENASSSSSGKLGGPSSGGVGGGGLAMQSVFKPSGALKENSGVLNLGKSDVKVDLRAKIDTIPHRQLECTVAWPSLNQPFGGKDVRTAVESMFNTAAMSEFPQGLDGEMFGLAVHVGI</sequence>
<feature type="compositionally biased region" description="Basic and acidic residues" evidence="1">
    <location>
        <begin position="629"/>
        <end position="642"/>
    </location>
</feature>
<feature type="compositionally biased region" description="Acidic residues" evidence="1">
    <location>
        <begin position="436"/>
        <end position="450"/>
    </location>
</feature>
<feature type="compositionally biased region" description="Low complexity" evidence="1">
    <location>
        <begin position="186"/>
        <end position="197"/>
    </location>
</feature>